<keyword evidence="7 10" id="KW-0472">Membrane</keyword>
<protein>
    <recommendedName>
        <fullName evidence="11">Vitamin K epoxide reductase domain-containing protein</fullName>
    </recommendedName>
</protein>
<keyword evidence="6" id="KW-0560">Oxidoreductase</keyword>
<evidence type="ECO:0000313" key="13">
    <source>
        <dbReference type="Proteomes" id="UP000230154"/>
    </source>
</evidence>
<dbReference type="GO" id="GO:0016020">
    <property type="term" value="C:membrane"/>
    <property type="evidence" value="ECO:0007669"/>
    <property type="project" value="UniProtKB-SubCell"/>
</dbReference>
<keyword evidence="5 10" id="KW-1133">Transmembrane helix</keyword>
<dbReference type="InterPro" id="IPR012932">
    <property type="entry name" value="VKOR"/>
</dbReference>
<dbReference type="Proteomes" id="UP000230154">
    <property type="component" value="Unassembled WGS sequence"/>
</dbReference>
<comment type="caution">
    <text evidence="12">The sequence shown here is derived from an EMBL/GenBank/DDBJ whole genome shotgun (WGS) entry which is preliminary data.</text>
</comment>
<evidence type="ECO:0000256" key="8">
    <source>
        <dbReference type="ARBA" id="ARBA00023157"/>
    </source>
</evidence>
<keyword evidence="3 10" id="KW-0812">Transmembrane</keyword>
<sequence length="139" mass="15561">MTFYALLFALASIGVSITAYLINTRAKQEQPVCVIGKDCHVVLESKYNSVLGIHNEVFGLIYFTIIALLCSFIVIGIGNLQWWTMIITIFVSSAAVLSLGLIILQWKIIKSWCFWCVMSALVIFCMEIAVLTHAFILHV</sequence>
<keyword evidence="9" id="KW-0676">Redox-active center</keyword>
<evidence type="ECO:0000256" key="4">
    <source>
        <dbReference type="ARBA" id="ARBA00022719"/>
    </source>
</evidence>
<dbReference type="Gene3D" id="1.20.1440.130">
    <property type="entry name" value="VKOR domain"/>
    <property type="match status" value="1"/>
</dbReference>
<dbReference type="AlphaFoldDB" id="A0A2H0TP93"/>
<organism evidence="12 13">
    <name type="scientific">Candidatus Magasanikbacteria bacterium CG10_big_fil_rev_8_21_14_0_10_47_10</name>
    <dbReference type="NCBI Taxonomy" id="1974652"/>
    <lineage>
        <taxon>Bacteria</taxon>
        <taxon>Candidatus Magasanikiibacteriota</taxon>
    </lineage>
</organism>
<comment type="subcellular location">
    <subcellularLocation>
        <location evidence="1">Membrane</location>
        <topology evidence="1">Multi-pass membrane protein</topology>
    </subcellularLocation>
</comment>
<feature type="domain" description="Vitamin K epoxide reductase" evidence="11">
    <location>
        <begin position="2"/>
        <end position="134"/>
    </location>
</feature>
<evidence type="ECO:0000256" key="7">
    <source>
        <dbReference type="ARBA" id="ARBA00023136"/>
    </source>
</evidence>
<evidence type="ECO:0000256" key="1">
    <source>
        <dbReference type="ARBA" id="ARBA00004141"/>
    </source>
</evidence>
<evidence type="ECO:0000256" key="5">
    <source>
        <dbReference type="ARBA" id="ARBA00022989"/>
    </source>
</evidence>
<keyword evidence="8" id="KW-1015">Disulfide bond</keyword>
<feature type="transmembrane region" description="Helical" evidence="10">
    <location>
        <begin position="57"/>
        <end position="77"/>
    </location>
</feature>
<dbReference type="Pfam" id="PF07884">
    <property type="entry name" value="VKOR"/>
    <property type="match status" value="1"/>
</dbReference>
<evidence type="ECO:0000256" key="6">
    <source>
        <dbReference type="ARBA" id="ARBA00023002"/>
    </source>
</evidence>
<reference evidence="13" key="1">
    <citation type="submission" date="2017-09" db="EMBL/GenBank/DDBJ databases">
        <title>Depth-based differentiation of microbial function through sediment-hosted aquifers and enrichment of novel symbionts in the deep terrestrial subsurface.</title>
        <authorList>
            <person name="Probst A.J."/>
            <person name="Ladd B."/>
            <person name="Jarett J.K."/>
            <person name="Geller-Mcgrath D.E."/>
            <person name="Sieber C.M.K."/>
            <person name="Emerson J.B."/>
            <person name="Anantharaman K."/>
            <person name="Thomas B.C."/>
            <person name="Malmstrom R."/>
            <person name="Stieglmeier M."/>
            <person name="Klingl A."/>
            <person name="Woyke T."/>
            <person name="Ryan C.M."/>
            <person name="Banfield J.F."/>
        </authorList>
    </citation>
    <scope>NUCLEOTIDE SEQUENCE [LARGE SCALE GENOMIC DNA]</scope>
</reference>
<keyword evidence="4" id="KW-0874">Quinone</keyword>
<evidence type="ECO:0000259" key="11">
    <source>
        <dbReference type="SMART" id="SM00756"/>
    </source>
</evidence>
<dbReference type="InterPro" id="IPR038354">
    <property type="entry name" value="VKOR_sf"/>
</dbReference>
<evidence type="ECO:0000256" key="3">
    <source>
        <dbReference type="ARBA" id="ARBA00022692"/>
    </source>
</evidence>
<dbReference type="GO" id="GO:0048038">
    <property type="term" value="F:quinone binding"/>
    <property type="evidence" value="ECO:0007669"/>
    <property type="project" value="UniProtKB-KW"/>
</dbReference>
<gene>
    <name evidence="12" type="ORF">COU35_04950</name>
</gene>
<feature type="transmembrane region" description="Helical" evidence="10">
    <location>
        <begin position="112"/>
        <end position="136"/>
    </location>
</feature>
<evidence type="ECO:0000313" key="12">
    <source>
        <dbReference type="EMBL" id="PIR73975.1"/>
    </source>
</evidence>
<evidence type="ECO:0000256" key="9">
    <source>
        <dbReference type="ARBA" id="ARBA00023284"/>
    </source>
</evidence>
<feature type="transmembrane region" description="Helical" evidence="10">
    <location>
        <begin position="83"/>
        <end position="105"/>
    </location>
</feature>
<evidence type="ECO:0000256" key="10">
    <source>
        <dbReference type="SAM" id="Phobius"/>
    </source>
</evidence>
<dbReference type="EMBL" id="PFCB01000033">
    <property type="protein sequence ID" value="PIR73975.1"/>
    <property type="molecule type" value="Genomic_DNA"/>
</dbReference>
<evidence type="ECO:0000256" key="2">
    <source>
        <dbReference type="ARBA" id="ARBA00006214"/>
    </source>
</evidence>
<proteinExistence type="inferred from homology"/>
<comment type="similarity">
    <text evidence="2">Belongs to the VKOR family.</text>
</comment>
<name>A0A2H0TP93_9BACT</name>
<feature type="transmembrane region" description="Helical" evidence="10">
    <location>
        <begin position="6"/>
        <end position="22"/>
    </location>
</feature>
<accession>A0A2H0TP93</accession>
<dbReference type="GO" id="GO:0016491">
    <property type="term" value="F:oxidoreductase activity"/>
    <property type="evidence" value="ECO:0007669"/>
    <property type="project" value="UniProtKB-KW"/>
</dbReference>
<dbReference type="SMART" id="SM00756">
    <property type="entry name" value="VKc"/>
    <property type="match status" value="1"/>
</dbReference>